<reference evidence="6" key="1">
    <citation type="journal article" date="2019" name="Int. J. Syst. Evol. Microbiol.">
        <title>The Global Catalogue of Microorganisms (GCM) 10K type strain sequencing project: providing services to taxonomists for standard genome sequencing and annotation.</title>
        <authorList>
            <consortium name="The Broad Institute Genomics Platform"/>
            <consortium name="The Broad Institute Genome Sequencing Center for Infectious Disease"/>
            <person name="Wu L."/>
            <person name="Ma J."/>
        </authorList>
    </citation>
    <scope>NUCLEOTIDE SEQUENCE [LARGE SCALE GENOMIC DNA]</scope>
    <source>
        <strain evidence="6">CCM 8936</strain>
    </source>
</reference>
<dbReference type="EMBL" id="JBHTOI010000044">
    <property type="protein sequence ID" value="MFD1418655.1"/>
    <property type="molecule type" value="Genomic_DNA"/>
</dbReference>
<feature type="domain" description="WxL Interacting Protein peptidoglycan binding" evidence="3">
    <location>
        <begin position="33"/>
        <end position="151"/>
    </location>
</feature>
<evidence type="ECO:0000259" key="3">
    <source>
        <dbReference type="Pfam" id="PF06030"/>
    </source>
</evidence>
<dbReference type="Proteomes" id="UP001597251">
    <property type="component" value="Unassembled WGS sequence"/>
</dbReference>
<evidence type="ECO:0000259" key="4">
    <source>
        <dbReference type="Pfam" id="PF11797"/>
    </source>
</evidence>
<accession>A0ABW4BVN2</accession>
<name>A0ABW4BVN2_9LACO</name>
<dbReference type="InterPro" id="IPR021759">
    <property type="entry name" value="WxLIP_HBD"/>
</dbReference>
<dbReference type="Pfam" id="PF11797">
    <property type="entry name" value="WxLIP_HBD"/>
    <property type="match status" value="1"/>
</dbReference>
<evidence type="ECO:0000313" key="5">
    <source>
        <dbReference type="EMBL" id="MFD1418655.1"/>
    </source>
</evidence>
<protein>
    <submittedName>
        <fullName evidence="5">DUF916 and DUF3324 domain-containing protein</fullName>
    </submittedName>
</protein>
<keyword evidence="2" id="KW-0732">Signal</keyword>
<keyword evidence="1" id="KW-0472">Membrane</keyword>
<feature type="transmembrane region" description="Helical" evidence="1">
    <location>
        <begin position="311"/>
        <end position="332"/>
    </location>
</feature>
<dbReference type="InterPro" id="IPR010317">
    <property type="entry name" value="WxLIP_PGBD"/>
</dbReference>
<keyword evidence="1" id="KW-0812">Transmembrane</keyword>
<dbReference type="Pfam" id="PF06030">
    <property type="entry name" value="WxLIP_PGBD"/>
    <property type="match status" value="1"/>
</dbReference>
<sequence>MKKLSIMFSFLILLMASFFTTNLTTAQAANLSYTVSADHPDNQIDSNISYYDLKVKPGDSQKLTFHINNTDSKEHKYLISINRAGTNMNGVVDYSKHGADADPSVKADIEKMVPEPKTVTVPADTNKAESFELNVPKKEFSGIALGGVQIKLLDSAQNPTNKKGVTINNQYAYVIGLQLQENSEKIKSNIKLNYAKTKQINYQNYIVANLQNDQPMIINKIKADAKVTKEGSSETVYKLEKDGLDMAPNSNFDLPVSTNNTPLKSGNYTLHLKLSTSEKTWNFTKNFTITTTKAKQMNKTAVGETNTKENWPMLAVVAFLILIIAALLAIIIKSKNKK</sequence>
<feature type="domain" description="WxL Interacting Protein host binding" evidence="4">
    <location>
        <begin position="162"/>
        <end position="299"/>
    </location>
</feature>
<proteinExistence type="predicted"/>
<evidence type="ECO:0000313" key="6">
    <source>
        <dbReference type="Proteomes" id="UP001597251"/>
    </source>
</evidence>
<comment type="caution">
    <text evidence="5">The sequence shown here is derived from an EMBL/GenBank/DDBJ whole genome shotgun (WGS) entry which is preliminary data.</text>
</comment>
<dbReference type="RefSeq" id="WP_164505311.1">
    <property type="nucleotide sequence ID" value="NZ_JBHTOI010000044.1"/>
</dbReference>
<feature type="chain" id="PRO_5046519053" evidence="2">
    <location>
        <begin position="29"/>
        <end position="338"/>
    </location>
</feature>
<organism evidence="5 6">
    <name type="scientific">Companilactobacillus keshanensis</name>
    <dbReference type="NCBI Taxonomy" id="2486003"/>
    <lineage>
        <taxon>Bacteria</taxon>
        <taxon>Bacillati</taxon>
        <taxon>Bacillota</taxon>
        <taxon>Bacilli</taxon>
        <taxon>Lactobacillales</taxon>
        <taxon>Lactobacillaceae</taxon>
        <taxon>Companilactobacillus</taxon>
    </lineage>
</organism>
<feature type="signal peptide" evidence="2">
    <location>
        <begin position="1"/>
        <end position="28"/>
    </location>
</feature>
<gene>
    <name evidence="5" type="ORF">ACFQ42_07870</name>
</gene>
<evidence type="ECO:0000256" key="2">
    <source>
        <dbReference type="SAM" id="SignalP"/>
    </source>
</evidence>
<keyword evidence="1" id="KW-1133">Transmembrane helix</keyword>
<keyword evidence="6" id="KW-1185">Reference proteome</keyword>
<evidence type="ECO:0000256" key="1">
    <source>
        <dbReference type="SAM" id="Phobius"/>
    </source>
</evidence>